<protein>
    <submittedName>
        <fullName evidence="1">Uncharacterized protein</fullName>
    </submittedName>
</protein>
<reference evidence="1 2" key="1">
    <citation type="journal article" date="2021" name="Nat. Commun.">
        <title>Genetic determinants of endophytism in the Arabidopsis root mycobiome.</title>
        <authorList>
            <person name="Mesny F."/>
            <person name="Miyauchi S."/>
            <person name="Thiergart T."/>
            <person name="Pickel B."/>
            <person name="Atanasova L."/>
            <person name="Karlsson M."/>
            <person name="Huettel B."/>
            <person name="Barry K.W."/>
            <person name="Haridas S."/>
            <person name="Chen C."/>
            <person name="Bauer D."/>
            <person name="Andreopoulos W."/>
            <person name="Pangilinan J."/>
            <person name="LaButti K."/>
            <person name="Riley R."/>
            <person name="Lipzen A."/>
            <person name="Clum A."/>
            <person name="Drula E."/>
            <person name="Henrissat B."/>
            <person name="Kohler A."/>
            <person name="Grigoriev I.V."/>
            <person name="Martin F.M."/>
            <person name="Hacquard S."/>
        </authorList>
    </citation>
    <scope>NUCLEOTIDE SEQUENCE [LARGE SCALE GENOMIC DNA]</scope>
    <source>
        <strain evidence="1 2">MPI-SDFR-AT-0080</strain>
    </source>
</reference>
<sequence length="172" mass="18219">MHGAERDAGSKPGDRVVTTGCRSEMGGCTAVCACACPCPCLTLLSLSCLITCVCMYGSCRRSSLPLGAKRPVRWLMREVGMAGAAVVARLKLTRISFAPPLGLAWPGACPRQELIAIAFGVRLAICLDILVGSDSRLIAYLNTSCVHWLEANIPFSALSLLPRLPTPLFLAA</sequence>
<proteinExistence type="predicted"/>
<accession>A0ABQ8FZB8</accession>
<dbReference type="Proteomes" id="UP000774617">
    <property type="component" value="Unassembled WGS sequence"/>
</dbReference>
<comment type="caution">
    <text evidence="1">The sequence shown here is derived from an EMBL/GenBank/DDBJ whole genome shotgun (WGS) entry which is preliminary data.</text>
</comment>
<gene>
    <name evidence="1" type="ORF">B0J12DRAFT_681004</name>
</gene>
<evidence type="ECO:0000313" key="1">
    <source>
        <dbReference type="EMBL" id="KAH7031926.1"/>
    </source>
</evidence>
<organism evidence="1 2">
    <name type="scientific">Macrophomina phaseolina</name>
    <dbReference type="NCBI Taxonomy" id="35725"/>
    <lineage>
        <taxon>Eukaryota</taxon>
        <taxon>Fungi</taxon>
        <taxon>Dikarya</taxon>
        <taxon>Ascomycota</taxon>
        <taxon>Pezizomycotina</taxon>
        <taxon>Dothideomycetes</taxon>
        <taxon>Dothideomycetes incertae sedis</taxon>
        <taxon>Botryosphaeriales</taxon>
        <taxon>Botryosphaeriaceae</taxon>
        <taxon>Macrophomina</taxon>
    </lineage>
</organism>
<name>A0ABQ8FZB8_9PEZI</name>
<dbReference type="EMBL" id="JAGTJR010000042">
    <property type="protein sequence ID" value="KAH7031926.1"/>
    <property type="molecule type" value="Genomic_DNA"/>
</dbReference>
<keyword evidence="2" id="KW-1185">Reference proteome</keyword>
<evidence type="ECO:0000313" key="2">
    <source>
        <dbReference type="Proteomes" id="UP000774617"/>
    </source>
</evidence>